<accession>A0A399J5D2</accession>
<name>A0A399J5D2_9RHOB</name>
<evidence type="ECO:0000313" key="1">
    <source>
        <dbReference type="EMBL" id="RII38026.1"/>
    </source>
</evidence>
<gene>
    <name evidence="1" type="ORF">DL237_13860</name>
</gene>
<comment type="caution">
    <text evidence="1">The sequence shown here is derived from an EMBL/GenBank/DDBJ whole genome shotgun (WGS) entry which is preliminary data.</text>
</comment>
<protein>
    <submittedName>
        <fullName evidence="1">Uncharacterized protein</fullName>
    </submittedName>
</protein>
<reference evidence="1 2" key="1">
    <citation type="submission" date="2018-08" db="EMBL/GenBank/DDBJ databases">
        <title>Pseudooceanicola sediminis CY03 in the family Rhodobacteracea.</title>
        <authorList>
            <person name="Zhang Y.-J."/>
        </authorList>
    </citation>
    <scope>NUCLEOTIDE SEQUENCE [LARGE SCALE GENOMIC DNA]</scope>
    <source>
        <strain evidence="1 2">CY03</strain>
    </source>
</reference>
<dbReference type="RefSeq" id="WP_119399679.1">
    <property type="nucleotide sequence ID" value="NZ_QWJJ01000012.1"/>
</dbReference>
<evidence type="ECO:0000313" key="2">
    <source>
        <dbReference type="Proteomes" id="UP000265848"/>
    </source>
</evidence>
<dbReference type="Proteomes" id="UP000265848">
    <property type="component" value="Unassembled WGS sequence"/>
</dbReference>
<proteinExistence type="predicted"/>
<dbReference type="AlphaFoldDB" id="A0A399J5D2"/>
<keyword evidence="2" id="KW-1185">Reference proteome</keyword>
<dbReference type="OrthoDB" id="9966878at2"/>
<organism evidence="1 2">
    <name type="scientific">Pseudooceanicola sediminis</name>
    <dbReference type="NCBI Taxonomy" id="2211117"/>
    <lineage>
        <taxon>Bacteria</taxon>
        <taxon>Pseudomonadati</taxon>
        <taxon>Pseudomonadota</taxon>
        <taxon>Alphaproteobacteria</taxon>
        <taxon>Rhodobacterales</taxon>
        <taxon>Paracoccaceae</taxon>
        <taxon>Pseudooceanicola</taxon>
    </lineage>
</organism>
<sequence>MVKEDATGRLVISGIRDAHARLVSDNTAWPDPDTVDTSGLQLIIAALRSGRDVPQKILDAATLNPLWQALALDDCADGAIALGRDVRGSGGREVQ</sequence>
<dbReference type="EMBL" id="QWJJ01000012">
    <property type="protein sequence ID" value="RII38026.1"/>
    <property type="molecule type" value="Genomic_DNA"/>
</dbReference>